<dbReference type="SUPFAM" id="SSF58104">
    <property type="entry name" value="Methyl-accepting chemotaxis protein (MCP) signaling domain"/>
    <property type="match status" value="1"/>
</dbReference>
<dbReference type="CDD" id="cd11386">
    <property type="entry name" value="MCP_signal"/>
    <property type="match status" value="1"/>
</dbReference>
<dbReference type="CDD" id="cd01068">
    <property type="entry name" value="globin_sensor"/>
    <property type="match status" value="1"/>
</dbReference>
<gene>
    <name evidence="7" type="ORF">ACFOHH_15410</name>
</gene>
<evidence type="ECO:0000256" key="2">
    <source>
        <dbReference type="ARBA" id="ARBA00029447"/>
    </source>
</evidence>
<evidence type="ECO:0000256" key="1">
    <source>
        <dbReference type="ARBA" id="ARBA00022500"/>
    </source>
</evidence>
<feature type="domain" description="HAMP" evidence="6">
    <location>
        <begin position="184"/>
        <end position="236"/>
    </location>
</feature>
<keyword evidence="3" id="KW-0807">Transducer</keyword>
<feature type="coiled-coil region" evidence="4">
    <location>
        <begin position="165"/>
        <end position="192"/>
    </location>
</feature>
<dbReference type="RefSeq" id="WP_257312007.1">
    <property type="nucleotide sequence ID" value="NZ_JANFDG010000002.1"/>
</dbReference>
<dbReference type="SMART" id="SM00283">
    <property type="entry name" value="MA"/>
    <property type="match status" value="1"/>
</dbReference>
<dbReference type="Gene3D" id="1.10.287.950">
    <property type="entry name" value="Methyl-accepting chemotaxis protein"/>
    <property type="match status" value="1"/>
</dbReference>
<keyword evidence="8" id="KW-1185">Reference proteome</keyword>
<evidence type="ECO:0000313" key="7">
    <source>
        <dbReference type="EMBL" id="MFC3074498.1"/>
    </source>
</evidence>
<dbReference type="Proteomes" id="UP001595377">
    <property type="component" value="Unassembled WGS sequence"/>
</dbReference>
<dbReference type="EMBL" id="JBHRSP010000024">
    <property type="protein sequence ID" value="MFC3074498.1"/>
    <property type="molecule type" value="Genomic_DNA"/>
</dbReference>
<dbReference type="Gene3D" id="1.10.490.10">
    <property type="entry name" value="Globins"/>
    <property type="match status" value="1"/>
</dbReference>
<dbReference type="PROSITE" id="PS50111">
    <property type="entry name" value="CHEMOTAXIS_TRANSDUC_2"/>
    <property type="match status" value="1"/>
</dbReference>
<dbReference type="InterPro" id="IPR044398">
    <property type="entry name" value="Globin-sensor_dom"/>
</dbReference>
<dbReference type="InterPro" id="IPR012292">
    <property type="entry name" value="Globin/Proto"/>
</dbReference>
<feature type="domain" description="Methyl-accepting transducer" evidence="5">
    <location>
        <begin position="241"/>
        <end position="470"/>
    </location>
</feature>
<dbReference type="Pfam" id="PF11563">
    <property type="entry name" value="Protoglobin"/>
    <property type="match status" value="1"/>
</dbReference>
<proteinExistence type="inferred from homology"/>
<dbReference type="Pfam" id="PF00015">
    <property type="entry name" value="MCPsignal"/>
    <property type="match status" value="1"/>
</dbReference>
<dbReference type="PANTHER" id="PTHR43531:SF11">
    <property type="entry name" value="METHYL-ACCEPTING CHEMOTAXIS PROTEIN 3"/>
    <property type="match status" value="1"/>
</dbReference>
<dbReference type="PROSITE" id="PS50885">
    <property type="entry name" value="HAMP"/>
    <property type="match status" value="1"/>
</dbReference>
<evidence type="ECO:0000259" key="5">
    <source>
        <dbReference type="PROSITE" id="PS50111"/>
    </source>
</evidence>
<name>A0ABV7DJS8_9HYPH</name>
<dbReference type="InterPro" id="IPR051310">
    <property type="entry name" value="MCP_chemotaxis"/>
</dbReference>
<accession>A0ABV7DJS8</accession>
<evidence type="ECO:0000256" key="3">
    <source>
        <dbReference type="PROSITE-ProRule" id="PRU00284"/>
    </source>
</evidence>
<dbReference type="InterPro" id="IPR004089">
    <property type="entry name" value="MCPsignal_dom"/>
</dbReference>
<protein>
    <submittedName>
        <fullName evidence="7">Methyl-accepting chemotaxis protein</fullName>
    </submittedName>
</protein>
<dbReference type="InterPro" id="IPR003660">
    <property type="entry name" value="HAMP_dom"/>
</dbReference>
<organism evidence="7 8">
    <name type="scientific">Shinella pollutisoli</name>
    <dbReference type="NCBI Taxonomy" id="2250594"/>
    <lineage>
        <taxon>Bacteria</taxon>
        <taxon>Pseudomonadati</taxon>
        <taxon>Pseudomonadota</taxon>
        <taxon>Alphaproteobacteria</taxon>
        <taxon>Hyphomicrobiales</taxon>
        <taxon>Rhizobiaceae</taxon>
        <taxon>Shinella</taxon>
    </lineage>
</organism>
<dbReference type="SUPFAM" id="SSF46458">
    <property type="entry name" value="Globin-like"/>
    <property type="match status" value="1"/>
</dbReference>
<dbReference type="InterPro" id="IPR004090">
    <property type="entry name" value="Chemotax_Me-accpt_rcpt"/>
</dbReference>
<evidence type="ECO:0000256" key="4">
    <source>
        <dbReference type="SAM" id="Coils"/>
    </source>
</evidence>
<dbReference type="InterPro" id="IPR039379">
    <property type="entry name" value="Protoglobin_sensor_dom"/>
</dbReference>
<comment type="similarity">
    <text evidence="2">Belongs to the methyl-accepting chemotaxis (MCP) protein family.</text>
</comment>
<dbReference type="InterPro" id="IPR009050">
    <property type="entry name" value="Globin-like_sf"/>
</dbReference>
<sequence>MSAQDTKTQQLQERLHFVNLDEKQRGALKQAYPTISASLDGALDAFYRKVRAHPETARFFANESHIQGAKGRQVKHWELIASARFDAQYVDAVTTIGKTHARLGLEPRWYIGGYALVMEAIVRAVIDKHLDGLLHRRKAAVLGEEVSAILKAAMVDMDYAISVYLEALQQEREKAEAERQALNAEQEEALAALDASLNRLAEGDLTAAITQPLAPQFDRLKSNFNTAIERLDSTLGSIVVAAEDAAGDAGELVHATDDMARRTEQQAASLEETAAAVEEITTISHEAAQRAEEARRVVGSATEEAKRSGEVVEQAVTAMGAIEDSSRKITQIIGVIDQISFQTNLLALNAGVEAARAGEAGKGFAVVAQEVRELAQKSAEAAKEIKTLIDKSFSDVLLGVSLVNKTGEALHHIGEQVIHINAHIDAIASSAREQSAGIAEINTSVGTMDQMTQQNAAMVEETNAATHNLMQISASLKTLVDRFTVSAARSERAVRAPAARRRA</sequence>
<reference evidence="8" key="1">
    <citation type="journal article" date="2019" name="Int. J. Syst. Evol. Microbiol.">
        <title>The Global Catalogue of Microorganisms (GCM) 10K type strain sequencing project: providing services to taxonomists for standard genome sequencing and annotation.</title>
        <authorList>
            <consortium name="The Broad Institute Genomics Platform"/>
            <consortium name="The Broad Institute Genome Sequencing Center for Infectious Disease"/>
            <person name="Wu L."/>
            <person name="Ma J."/>
        </authorList>
    </citation>
    <scope>NUCLEOTIDE SEQUENCE [LARGE SCALE GENOMIC DNA]</scope>
    <source>
        <strain evidence="8">KCTC 52677</strain>
    </source>
</reference>
<dbReference type="PRINTS" id="PR00260">
    <property type="entry name" value="CHEMTRNSDUCR"/>
</dbReference>
<evidence type="ECO:0000259" key="6">
    <source>
        <dbReference type="PROSITE" id="PS50885"/>
    </source>
</evidence>
<keyword evidence="4" id="KW-0175">Coiled coil</keyword>
<keyword evidence="1" id="KW-0145">Chemotaxis</keyword>
<dbReference type="PANTHER" id="PTHR43531">
    <property type="entry name" value="PROTEIN ICFG"/>
    <property type="match status" value="1"/>
</dbReference>
<evidence type="ECO:0000313" key="8">
    <source>
        <dbReference type="Proteomes" id="UP001595377"/>
    </source>
</evidence>
<comment type="caution">
    <text evidence="7">The sequence shown here is derived from an EMBL/GenBank/DDBJ whole genome shotgun (WGS) entry which is preliminary data.</text>
</comment>